<dbReference type="PANTHER" id="PTHR14978:SF0">
    <property type="entry name" value="BETA-CATENIN-LIKE PROTEIN 1"/>
    <property type="match status" value="1"/>
</dbReference>
<name>K1RAW3_MAGGI</name>
<dbReference type="Gene3D" id="1.25.10.10">
    <property type="entry name" value="Leucine-rich Repeat Variant"/>
    <property type="match status" value="1"/>
</dbReference>
<dbReference type="FunCoup" id="K1RAW3">
    <property type="interactions" value="2012"/>
</dbReference>
<comment type="subunit">
    <text evidence="7">Component of the PRP19-CDC5L splicing complex composed of a core complex comprising a homotetramer of PRPF19, CDC5L, PLRG1 and BCAS2, and at least three less stably associated proteins CTNNBL1, CWC15 and HSPA8. Interacts directly with CWC15 and CDC5L in the complex. Interacts with AICDA; the interaction is important for the antibody diversification activity of AICDA. Interacts with PRPF31 (via its NLS). Interacts (via its N-terminal NLS) with KPNA1 and KPNA2.</text>
</comment>
<dbReference type="GO" id="GO:0010467">
    <property type="term" value="P:gene expression"/>
    <property type="evidence" value="ECO:0007669"/>
    <property type="project" value="UniProtKB-ARBA"/>
</dbReference>
<keyword evidence="2" id="KW-0597">Phosphoprotein</keyword>
<evidence type="ECO:0000313" key="12">
    <source>
        <dbReference type="EMBL" id="EKC40799.1"/>
    </source>
</evidence>
<keyword evidence="4" id="KW-0175">Coiled coil</keyword>
<evidence type="ECO:0000256" key="1">
    <source>
        <dbReference type="ARBA" id="ARBA00004123"/>
    </source>
</evidence>
<dbReference type="InterPro" id="IPR013180">
    <property type="entry name" value="CTNNBL1_N"/>
</dbReference>
<dbReference type="InterPro" id="IPR011989">
    <property type="entry name" value="ARM-like"/>
</dbReference>
<dbReference type="HOGENOM" id="CLU_017098_2_1_1"/>
<protein>
    <recommendedName>
        <fullName evidence="8">Beta-catenin-like protein 1</fullName>
    </recommendedName>
    <alternativeName>
        <fullName evidence="9">Nuclear-associated protein</fullName>
    </alternativeName>
</protein>
<dbReference type="SMART" id="SM01156">
    <property type="entry name" value="DUF1716"/>
    <property type="match status" value="1"/>
</dbReference>
<comment type="subcellular location">
    <subcellularLocation>
        <location evidence="1">Nucleus</location>
    </subcellularLocation>
</comment>
<reference evidence="12" key="1">
    <citation type="journal article" date="2012" name="Nature">
        <title>The oyster genome reveals stress adaptation and complexity of shell formation.</title>
        <authorList>
            <person name="Zhang G."/>
            <person name="Fang X."/>
            <person name="Guo X."/>
            <person name="Li L."/>
            <person name="Luo R."/>
            <person name="Xu F."/>
            <person name="Yang P."/>
            <person name="Zhang L."/>
            <person name="Wang X."/>
            <person name="Qi H."/>
            <person name="Xiong Z."/>
            <person name="Que H."/>
            <person name="Xie Y."/>
            <person name="Holland P.W."/>
            <person name="Paps J."/>
            <person name="Zhu Y."/>
            <person name="Wu F."/>
            <person name="Chen Y."/>
            <person name="Wang J."/>
            <person name="Peng C."/>
            <person name="Meng J."/>
            <person name="Yang L."/>
            <person name="Liu J."/>
            <person name="Wen B."/>
            <person name="Zhang N."/>
            <person name="Huang Z."/>
            <person name="Zhu Q."/>
            <person name="Feng Y."/>
            <person name="Mount A."/>
            <person name="Hedgecock D."/>
            <person name="Xu Z."/>
            <person name="Liu Y."/>
            <person name="Domazet-Loso T."/>
            <person name="Du Y."/>
            <person name="Sun X."/>
            <person name="Zhang S."/>
            <person name="Liu B."/>
            <person name="Cheng P."/>
            <person name="Jiang X."/>
            <person name="Li J."/>
            <person name="Fan D."/>
            <person name="Wang W."/>
            <person name="Fu W."/>
            <person name="Wang T."/>
            <person name="Wang B."/>
            <person name="Zhang J."/>
            <person name="Peng Z."/>
            <person name="Li Y."/>
            <person name="Li N."/>
            <person name="Wang J."/>
            <person name="Chen M."/>
            <person name="He Y."/>
            <person name="Tan F."/>
            <person name="Song X."/>
            <person name="Zheng Q."/>
            <person name="Huang R."/>
            <person name="Yang H."/>
            <person name="Du X."/>
            <person name="Chen L."/>
            <person name="Yang M."/>
            <person name="Gaffney P.M."/>
            <person name="Wang S."/>
            <person name="Luo L."/>
            <person name="She Z."/>
            <person name="Ming Y."/>
            <person name="Huang W."/>
            <person name="Zhang S."/>
            <person name="Huang B."/>
            <person name="Zhang Y."/>
            <person name="Qu T."/>
            <person name="Ni P."/>
            <person name="Miao G."/>
            <person name="Wang J."/>
            <person name="Wang Q."/>
            <person name="Steinberg C.E."/>
            <person name="Wang H."/>
            <person name="Li N."/>
            <person name="Qian L."/>
            <person name="Zhang G."/>
            <person name="Li Y."/>
            <person name="Yang H."/>
            <person name="Liu X."/>
            <person name="Wang J."/>
            <person name="Yin Y."/>
            <person name="Wang J."/>
        </authorList>
    </citation>
    <scope>NUCLEOTIDE SEQUENCE [LARGE SCALE GENOMIC DNA]</scope>
    <source>
        <strain evidence="12">05x7-T-G4-1.051#20</strain>
    </source>
</reference>
<accession>K1RAW3</accession>
<evidence type="ECO:0000256" key="10">
    <source>
        <dbReference type="SAM" id="MobiDB-lite"/>
    </source>
</evidence>
<gene>
    <name evidence="12" type="ORF">CGI_10026479</name>
</gene>
<dbReference type="SUPFAM" id="SSF48371">
    <property type="entry name" value="ARM repeat"/>
    <property type="match status" value="1"/>
</dbReference>
<keyword evidence="5" id="KW-0539">Nucleus</keyword>
<evidence type="ECO:0000256" key="7">
    <source>
        <dbReference type="ARBA" id="ARBA00061776"/>
    </source>
</evidence>
<dbReference type="PANTHER" id="PTHR14978">
    <property type="entry name" value="BETA-CATENIN-LIKE PROTEIN 1 NUCLEAR ASSOCIATED PROTEIN"/>
    <property type="match status" value="1"/>
</dbReference>
<evidence type="ECO:0000256" key="2">
    <source>
        <dbReference type="ARBA" id="ARBA00022553"/>
    </source>
</evidence>
<evidence type="ECO:0000256" key="5">
    <source>
        <dbReference type="ARBA" id="ARBA00023242"/>
    </source>
</evidence>
<dbReference type="InParanoid" id="K1RAW3"/>
<dbReference type="InterPro" id="IPR039678">
    <property type="entry name" value="CTNNBL1"/>
</dbReference>
<organism evidence="12">
    <name type="scientific">Magallana gigas</name>
    <name type="common">Pacific oyster</name>
    <name type="synonym">Crassostrea gigas</name>
    <dbReference type="NCBI Taxonomy" id="29159"/>
    <lineage>
        <taxon>Eukaryota</taxon>
        <taxon>Metazoa</taxon>
        <taxon>Spiralia</taxon>
        <taxon>Lophotrochozoa</taxon>
        <taxon>Mollusca</taxon>
        <taxon>Bivalvia</taxon>
        <taxon>Autobranchia</taxon>
        <taxon>Pteriomorphia</taxon>
        <taxon>Ostreida</taxon>
        <taxon>Ostreoidea</taxon>
        <taxon>Ostreidae</taxon>
        <taxon>Magallana</taxon>
    </lineage>
</organism>
<evidence type="ECO:0000256" key="6">
    <source>
        <dbReference type="ARBA" id="ARBA00058456"/>
    </source>
</evidence>
<dbReference type="InterPro" id="IPR016024">
    <property type="entry name" value="ARM-type_fold"/>
</dbReference>
<sequence>MSTRNIQKVCPCPEKPQPTGKGKKRFHDDDASDQVTDKRKRGQVSFSEDSKISEEEREKILQLVETETSAETLDETSLKKMLLNFEKKVYKNQEQRIKYPDLPEKFMESEIELNEIIQEMHVIATVPELYHILVDLNTVQSLLQLLSHENTDILFKPLRNILIRSIIHISIAVVDLIQEMTDVDTLNENDEAATAFTDVMVDGQIVAILVQNMERLDENNKEEADGVHNTLAIIENLLEYRPEMSSDAAQQGLLQWLLRRIKAKMPFDANKLYASEILAILLQNSDDNRLLLGDLDGIDVLLQQLAAYKRHDPNTKEEIEMMENLFNSLCSCLMRSENRSKFLRGEGLQLMNLMLREKKMSRNSAIKVLNHAMTGQEGSDNSQKFVDILGLRTIFPLFMKTPTKGRAGPSPAELEEHITNIIASLLRNCQATQRQRLISKFTENDHEKVERLLELHFKYLDKVRLIDTEIEQEKQRLKRRGEDMDEDLEDEFYIRRLDAGLFTLQLVDYVMLEISATGASTIKQRIMQILNMRGGSVKSIRSIMREYAGNIGDAKDPEAREKEQDRIMQLVDKFL</sequence>
<evidence type="ECO:0000256" key="8">
    <source>
        <dbReference type="ARBA" id="ARBA00070106"/>
    </source>
</evidence>
<evidence type="ECO:0000256" key="4">
    <source>
        <dbReference type="ARBA" id="ARBA00023054"/>
    </source>
</evidence>
<dbReference type="Pfam" id="PF08216">
    <property type="entry name" value="CTNNBL"/>
    <property type="match status" value="1"/>
</dbReference>
<evidence type="ECO:0000256" key="3">
    <source>
        <dbReference type="ARBA" id="ARBA00022737"/>
    </source>
</evidence>
<feature type="region of interest" description="Disordered" evidence="10">
    <location>
        <begin position="1"/>
        <end position="51"/>
    </location>
</feature>
<feature type="domain" description="Beta-catenin-like protein 1 N-terminal" evidence="11">
    <location>
        <begin position="53"/>
        <end position="158"/>
    </location>
</feature>
<dbReference type="AlphaFoldDB" id="K1RAW3"/>
<keyword evidence="3" id="KW-0677">Repeat</keyword>
<evidence type="ECO:0000259" key="11">
    <source>
        <dbReference type="SMART" id="SM01156"/>
    </source>
</evidence>
<proteinExistence type="predicted"/>
<comment type="function">
    <text evidence="6">Component of the PRP19-CDC5L complex that forms an integral part of the spliceosome and is required for activating pre-mRNA splicing. Participates in AID/AICDA-mediated somatic hypermutation (SHM) and class-switch recombination (CSR), 2 processes resulting in the production of high-affinity, mutated isotype-switched antibodies.</text>
</comment>
<dbReference type="GO" id="GO:0005681">
    <property type="term" value="C:spliceosomal complex"/>
    <property type="evidence" value="ECO:0007669"/>
    <property type="project" value="TreeGrafter"/>
</dbReference>
<dbReference type="EMBL" id="JH818113">
    <property type="protein sequence ID" value="EKC40799.1"/>
    <property type="molecule type" value="Genomic_DNA"/>
</dbReference>
<dbReference type="FunFam" id="1.25.10.10:FF:001136">
    <property type="entry name" value="Beta-catenin-like protein 1"/>
    <property type="match status" value="1"/>
</dbReference>
<evidence type="ECO:0000256" key="9">
    <source>
        <dbReference type="ARBA" id="ARBA00083862"/>
    </source>
</evidence>